<dbReference type="EMBL" id="NDWU01000004">
    <property type="protein sequence ID" value="PUA33816.1"/>
    <property type="molecule type" value="Genomic_DNA"/>
</dbReference>
<keyword evidence="2" id="KW-0560">Oxidoreductase</keyword>
<gene>
    <name evidence="4" type="ORF">B9J98_02445</name>
</gene>
<dbReference type="PANTHER" id="PTHR48105">
    <property type="entry name" value="THIOREDOXIN REDUCTASE 1-RELATED-RELATED"/>
    <property type="match status" value="1"/>
</dbReference>
<dbReference type="InterPro" id="IPR050097">
    <property type="entry name" value="Ferredoxin-NADP_redctase_2"/>
</dbReference>
<organism evidence="4 5">
    <name type="scientific">Candidatus Terraquivivens tikiterensis</name>
    <dbReference type="NCBI Taxonomy" id="1980982"/>
    <lineage>
        <taxon>Archaea</taxon>
        <taxon>Nitrososphaerota</taxon>
        <taxon>Candidatus Wolframiiraptoraceae</taxon>
        <taxon>Candidatus Terraquivivens</taxon>
    </lineage>
</organism>
<keyword evidence="1" id="KW-0285">Flavoprotein</keyword>
<dbReference type="AlphaFoldDB" id="A0A2R7Y8L5"/>
<evidence type="ECO:0000313" key="4">
    <source>
        <dbReference type="EMBL" id="PUA33816.1"/>
    </source>
</evidence>
<dbReference type="Pfam" id="PF07992">
    <property type="entry name" value="Pyr_redox_2"/>
    <property type="match status" value="1"/>
</dbReference>
<dbReference type="InterPro" id="IPR036188">
    <property type="entry name" value="FAD/NAD-bd_sf"/>
</dbReference>
<dbReference type="SUPFAM" id="SSF51905">
    <property type="entry name" value="FAD/NAD(P)-binding domain"/>
    <property type="match status" value="1"/>
</dbReference>
<name>A0A2R7Y8L5_9ARCH</name>
<dbReference type="GO" id="GO:0016491">
    <property type="term" value="F:oxidoreductase activity"/>
    <property type="evidence" value="ECO:0007669"/>
    <property type="project" value="UniProtKB-KW"/>
</dbReference>
<evidence type="ECO:0000259" key="3">
    <source>
        <dbReference type="Pfam" id="PF07992"/>
    </source>
</evidence>
<reference evidence="4 5" key="1">
    <citation type="submission" date="2017-04" db="EMBL/GenBank/DDBJ databases">
        <title>Draft Aigarchaeota genome from a New Zealand hot spring.</title>
        <authorList>
            <person name="Reysenbach A.-L."/>
            <person name="Donaho J.A."/>
            <person name="Gerhart J."/>
            <person name="Kelley J.F."/>
            <person name="Kouba K."/>
            <person name="Podar M."/>
            <person name="Stott M."/>
        </authorList>
    </citation>
    <scope>NUCLEOTIDE SEQUENCE [LARGE SCALE GENOMIC DNA]</scope>
    <source>
        <strain evidence="4">NZ13_MG1</strain>
    </source>
</reference>
<dbReference type="Proteomes" id="UP000244066">
    <property type="component" value="Unassembled WGS sequence"/>
</dbReference>
<evidence type="ECO:0000256" key="2">
    <source>
        <dbReference type="ARBA" id="ARBA00023002"/>
    </source>
</evidence>
<feature type="domain" description="FAD/NAD(P)-binding" evidence="3">
    <location>
        <begin position="6"/>
        <end position="291"/>
    </location>
</feature>
<dbReference type="PRINTS" id="PR00469">
    <property type="entry name" value="PNDRDTASEII"/>
</dbReference>
<dbReference type="Gene3D" id="3.50.50.60">
    <property type="entry name" value="FAD/NAD(P)-binding domain"/>
    <property type="match status" value="2"/>
</dbReference>
<dbReference type="InterPro" id="IPR023753">
    <property type="entry name" value="FAD/NAD-binding_dom"/>
</dbReference>
<evidence type="ECO:0000256" key="1">
    <source>
        <dbReference type="ARBA" id="ARBA00022630"/>
    </source>
</evidence>
<protein>
    <submittedName>
        <fullName evidence="4">Thioredoxin reductase</fullName>
    </submittedName>
</protein>
<accession>A0A2R7Y8L5</accession>
<proteinExistence type="predicted"/>
<sequence length="321" mass="34262">MGGKAYDTVIVGGSAAGLTAALYASRQGLKTLVITKDIGGQLALAPQIENYPGIKAVAGLELAQSIKEQAEGFGAEFVYDEAVGLSQAGDAFAVSTKVSGEYEALTVILAFGKTPKSLEVPGEDRLVGRGVSYCAICDAPLFRQKRVAVVGWGDHAFKAVKLLRSYGNKVYMVHRGEAKLTDEEILRESGGMNVVYVPNSTVLEIKGDTRVRSIVLKNAKTGEESELEVDGVFVEMGYTAKTGWVRDFVQLNENGEIVTDKLGRTSRPGVFAAGDVTDMVYKQTVIAAAQGAIAALSAYNYIQQLKGLPARRSDWGKLLGK</sequence>
<comment type="caution">
    <text evidence="4">The sequence shown here is derived from an EMBL/GenBank/DDBJ whole genome shotgun (WGS) entry which is preliminary data.</text>
</comment>
<dbReference type="PRINTS" id="PR00368">
    <property type="entry name" value="FADPNR"/>
</dbReference>
<evidence type="ECO:0000313" key="5">
    <source>
        <dbReference type="Proteomes" id="UP000244066"/>
    </source>
</evidence>